<feature type="signal peptide" evidence="1">
    <location>
        <begin position="1"/>
        <end position="23"/>
    </location>
</feature>
<keyword evidence="3" id="KW-1185">Reference proteome</keyword>
<dbReference type="Proteomes" id="UP000237105">
    <property type="component" value="Unassembled WGS sequence"/>
</dbReference>
<gene>
    <name evidence="2" type="ORF">PanWU01x14_353260</name>
</gene>
<dbReference type="AlphaFoldDB" id="A0A2P5AA10"/>
<dbReference type="EMBL" id="JXTB01000734">
    <property type="protein sequence ID" value="PON33372.1"/>
    <property type="molecule type" value="Genomic_DNA"/>
</dbReference>
<reference evidence="3" key="1">
    <citation type="submission" date="2016-06" db="EMBL/GenBank/DDBJ databases">
        <title>Parallel loss of symbiosis genes in relatives of nitrogen-fixing non-legume Parasponia.</title>
        <authorList>
            <person name="Van Velzen R."/>
            <person name="Holmer R."/>
            <person name="Bu F."/>
            <person name="Rutten L."/>
            <person name="Van Zeijl A."/>
            <person name="Liu W."/>
            <person name="Santuari L."/>
            <person name="Cao Q."/>
            <person name="Sharma T."/>
            <person name="Shen D."/>
            <person name="Roswanjaya Y."/>
            <person name="Wardhani T."/>
            <person name="Kalhor M.S."/>
            <person name="Jansen J."/>
            <person name="Van den Hoogen J."/>
            <person name="Gungor B."/>
            <person name="Hartog M."/>
            <person name="Hontelez J."/>
            <person name="Verver J."/>
            <person name="Yang W.-C."/>
            <person name="Schijlen E."/>
            <person name="Repin R."/>
            <person name="Schilthuizen M."/>
            <person name="Schranz E."/>
            <person name="Heidstra R."/>
            <person name="Miyata K."/>
            <person name="Fedorova E."/>
            <person name="Kohlen W."/>
            <person name="Bisseling T."/>
            <person name="Smit S."/>
            <person name="Geurts R."/>
        </authorList>
    </citation>
    <scope>NUCLEOTIDE SEQUENCE [LARGE SCALE GENOMIC DNA]</scope>
    <source>
        <strain evidence="3">cv. WU1-14</strain>
    </source>
</reference>
<name>A0A2P5AA10_PARAD</name>
<keyword evidence="1" id="KW-0732">Signal</keyword>
<evidence type="ECO:0000313" key="2">
    <source>
        <dbReference type="EMBL" id="PON33372.1"/>
    </source>
</evidence>
<protein>
    <submittedName>
        <fullName evidence="2">Uncharacterized protein</fullName>
    </submittedName>
</protein>
<evidence type="ECO:0000256" key="1">
    <source>
        <dbReference type="SAM" id="SignalP"/>
    </source>
</evidence>
<feature type="chain" id="PRO_5015160498" evidence="1">
    <location>
        <begin position="24"/>
        <end position="88"/>
    </location>
</feature>
<sequence length="88" mass="9198">MNINSRFAVLLSLIFAATTICTAQQTGTLMALTGTLTFDGNTLTVGTLTVDGGLLTVDDGTSITINGGTLLREIGFAEALKYELRKLG</sequence>
<comment type="caution">
    <text evidence="2">The sequence shown here is derived from an EMBL/GenBank/DDBJ whole genome shotgun (WGS) entry which is preliminary data.</text>
</comment>
<accession>A0A2P5AA10</accession>
<proteinExistence type="predicted"/>
<organism evidence="2 3">
    <name type="scientific">Parasponia andersonii</name>
    <name type="common">Sponia andersonii</name>
    <dbReference type="NCBI Taxonomy" id="3476"/>
    <lineage>
        <taxon>Eukaryota</taxon>
        <taxon>Viridiplantae</taxon>
        <taxon>Streptophyta</taxon>
        <taxon>Embryophyta</taxon>
        <taxon>Tracheophyta</taxon>
        <taxon>Spermatophyta</taxon>
        <taxon>Magnoliopsida</taxon>
        <taxon>eudicotyledons</taxon>
        <taxon>Gunneridae</taxon>
        <taxon>Pentapetalae</taxon>
        <taxon>rosids</taxon>
        <taxon>fabids</taxon>
        <taxon>Rosales</taxon>
        <taxon>Cannabaceae</taxon>
        <taxon>Parasponia</taxon>
    </lineage>
</organism>
<evidence type="ECO:0000313" key="3">
    <source>
        <dbReference type="Proteomes" id="UP000237105"/>
    </source>
</evidence>